<feature type="binding site" evidence="4">
    <location>
        <position position="133"/>
    </location>
    <ligand>
        <name>substrate</name>
    </ligand>
</feature>
<dbReference type="EC" id="4.1.3.40" evidence="4"/>
<dbReference type="GO" id="GO:0008813">
    <property type="term" value="F:chorismate lyase activity"/>
    <property type="evidence" value="ECO:0007669"/>
    <property type="project" value="UniProtKB-UniRule"/>
</dbReference>
<comment type="catalytic activity">
    <reaction evidence="4">
        <text>chorismate = 4-hydroxybenzoate + pyruvate</text>
        <dbReference type="Rhea" id="RHEA:16505"/>
        <dbReference type="ChEBI" id="CHEBI:15361"/>
        <dbReference type="ChEBI" id="CHEBI:17879"/>
        <dbReference type="ChEBI" id="CHEBI:29748"/>
        <dbReference type="EC" id="4.1.3.40"/>
    </reaction>
</comment>
<feature type="binding site" evidence="4">
    <location>
        <position position="178"/>
    </location>
    <ligand>
        <name>substrate</name>
    </ligand>
</feature>
<reference evidence="5 8" key="3">
    <citation type="journal article" date="2020" name="J. Nat. Prod.">
        <title>Genomics-Metabolomics Profiling Disclosed Marine Vibrio spartinae 3.6 as a Producer of a New Branched Side Chain Prodigiosin.</title>
        <authorList>
            <person name="Vitale G.A."/>
            <person name="Sciarretta M."/>
            <person name="Palma Esposito F."/>
            <person name="January G.G."/>
            <person name="Giaccio M."/>
            <person name="Bunk B."/>
            <person name="Sproer C."/>
            <person name="Bajerski F."/>
            <person name="Power D."/>
            <person name="Festa C."/>
            <person name="Monti M.C."/>
            <person name="D'Auria M.V."/>
            <person name="de Pascale D."/>
        </authorList>
    </citation>
    <scope>NUCLEOTIDE SEQUENCE [LARGE SCALE GENOMIC DNA]</scope>
    <source>
        <strain evidence="5 8">3.6</strain>
    </source>
</reference>
<evidence type="ECO:0000313" key="7">
    <source>
        <dbReference type="Proteomes" id="UP000184774"/>
    </source>
</evidence>
<sequence>MQSQRHSHKNSSMHQSVSPYLPLLNQIIWQECGNFYFPTPKIRQWLQEQGSLSLLMKNYCHSLSVDVLRHDWVDRACLSVQEQSLLSSPQRCLIRQVLLSGDNTPWVIGHTLIPRLDKSDLSNRLFQLGASSLGDFVFQSEDVQRDALQVAKVDTEDGVLWARRSRLWMAHQPMLVTELFLPDAPCM</sequence>
<comment type="pathway">
    <text evidence="4">Cofactor biosynthesis; ubiquinone biosynthesis.</text>
</comment>
<dbReference type="PANTHER" id="PTHR38683:SF1">
    <property type="entry name" value="CHORISMATE PYRUVATE-LYASE"/>
    <property type="match status" value="1"/>
</dbReference>
<dbReference type="RefSeq" id="WP_315972120.1">
    <property type="nucleotide sequence ID" value="NZ_AP024907.1"/>
</dbReference>
<proteinExistence type="inferred from homology"/>
<dbReference type="GO" id="GO:0042866">
    <property type="term" value="P:pyruvate biosynthetic process"/>
    <property type="evidence" value="ECO:0007669"/>
    <property type="project" value="UniProtKB-UniRule"/>
</dbReference>
<comment type="function">
    <text evidence="4">Removes the pyruvyl group from chorismate, with concomitant aromatization of the ring, to provide 4-hydroxybenzoate (4HB) for the ubiquinone pathway.</text>
</comment>
<dbReference type="EMBL" id="FSSB01000028">
    <property type="protein sequence ID" value="SIO96293.1"/>
    <property type="molecule type" value="Genomic_DNA"/>
</dbReference>
<keyword evidence="2 4" id="KW-0831">Ubiquinone biosynthesis</keyword>
<evidence type="ECO:0000256" key="3">
    <source>
        <dbReference type="ARBA" id="ARBA00023239"/>
    </source>
</evidence>
<evidence type="ECO:0000313" key="5">
    <source>
        <dbReference type="EMBL" id="QMV15870.1"/>
    </source>
</evidence>
<dbReference type="InterPro" id="IPR028978">
    <property type="entry name" value="Chorismate_lyase_/UTRA_dom_sf"/>
</dbReference>
<evidence type="ECO:0000256" key="1">
    <source>
        <dbReference type="ARBA" id="ARBA00022490"/>
    </source>
</evidence>
<name>A0A1N6MA66_9VIBR</name>
<reference evidence="6 7" key="1">
    <citation type="submission" date="2016-12" db="EMBL/GenBank/DDBJ databases">
        <authorList>
            <person name="Song W.-J."/>
            <person name="Kurnit D.M."/>
        </authorList>
    </citation>
    <scope>NUCLEOTIDE SEQUENCE [LARGE SCALE GENOMIC DNA]</scope>
    <source>
        <strain evidence="6 7">CECT 9026</strain>
    </source>
</reference>
<comment type="subcellular location">
    <subcellularLocation>
        <location evidence="4">Cytoplasm</location>
    </subcellularLocation>
</comment>
<dbReference type="SUPFAM" id="SSF64288">
    <property type="entry name" value="Chorismate lyase-like"/>
    <property type="match status" value="1"/>
</dbReference>
<dbReference type="PANTHER" id="PTHR38683">
    <property type="entry name" value="CHORISMATE PYRUVATE-LYASE"/>
    <property type="match status" value="1"/>
</dbReference>
<evidence type="ECO:0000256" key="2">
    <source>
        <dbReference type="ARBA" id="ARBA00022688"/>
    </source>
</evidence>
<evidence type="ECO:0000313" key="8">
    <source>
        <dbReference type="Proteomes" id="UP000515264"/>
    </source>
</evidence>
<dbReference type="InterPro" id="IPR007440">
    <property type="entry name" value="Chorismate--pyruvate_lyase"/>
</dbReference>
<evidence type="ECO:0000313" key="6">
    <source>
        <dbReference type="EMBL" id="SIO96293.1"/>
    </source>
</evidence>
<keyword evidence="1 4" id="KW-0963">Cytoplasm</keyword>
<dbReference type="Proteomes" id="UP000184774">
    <property type="component" value="Unassembled WGS sequence"/>
</dbReference>
<dbReference type="GO" id="GO:0005829">
    <property type="term" value="C:cytosol"/>
    <property type="evidence" value="ECO:0007669"/>
    <property type="project" value="TreeGrafter"/>
</dbReference>
<feature type="binding site" evidence="4">
    <location>
        <position position="95"/>
    </location>
    <ligand>
        <name>substrate</name>
    </ligand>
</feature>
<keyword evidence="8" id="KW-1185">Reference proteome</keyword>
<dbReference type="Gene3D" id="3.40.1410.10">
    <property type="entry name" value="Chorismate lyase-like"/>
    <property type="match status" value="1"/>
</dbReference>
<dbReference type="EMBL" id="CP046268">
    <property type="protein sequence ID" value="QMV15870.1"/>
    <property type="molecule type" value="Genomic_DNA"/>
</dbReference>
<reference evidence="5" key="2">
    <citation type="submission" date="2019-11" db="EMBL/GenBank/DDBJ databases">
        <authorList>
            <person name="January G."/>
            <person name="Bunk B."/>
        </authorList>
    </citation>
    <scope>NUCLEOTIDE SEQUENCE</scope>
    <source>
        <strain evidence="5">3.6</strain>
    </source>
</reference>
<dbReference type="GO" id="GO:0006744">
    <property type="term" value="P:ubiquinone biosynthetic process"/>
    <property type="evidence" value="ECO:0007669"/>
    <property type="project" value="UniProtKB-UniRule"/>
</dbReference>
<evidence type="ECO:0000256" key="4">
    <source>
        <dbReference type="HAMAP-Rule" id="MF_01632"/>
    </source>
</evidence>
<protein>
    <recommendedName>
        <fullName evidence="4">Probable chorismate pyruvate-lyase</fullName>
        <shortName evidence="4">CL</shortName>
        <shortName evidence="4">CPL</shortName>
        <ecNumber evidence="4">4.1.3.40</ecNumber>
    </recommendedName>
</protein>
<dbReference type="Pfam" id="PF04345">
    <property type="entry name" value="Chor_lyase"/>
    <property type="match status" value="1"/>
</dbReference>
<comment type="caution">
    <text evidence="4">Lacks conserved residue(s) required for the propagation of feature annotation.</text>
</comment>
<dbReference type="AlphaFoldDB" id="A0A1N6MA66"/>
<keyword evidence="4 6" id="KW-0670">Pyruvate</keyword>
<keyword evidence="3 4" id="KW-0456">Lyase</keyword>
<dbReference type="Proteomes" id="UP000515264">
    <property type="component" value="Chromosome 1"/>
</dbReference>
<dbReference type="UniPathway" id="UPA00232"/>
<dbReference type="HAMAP" id="MF_01632">
    <property type="entry name" value="UbiC"/>
    <property type="match status" value="1"/>
</dbReference>
<accession>A0A1N6MA66</accession>
<organism evidence="6 7">
    <name type="scientific">Vibrio spartinae</name>
    <dbReference type="NCBI Taxonomy" id="1918945"/>
    <lineage>
        <taxon>Bacteria</taxon>
        <taxon>Pseudomonadati</taxon>
        <taxon>Pseudomonadota</taxon>
        <taxon>Gammaproteobacteria</taxon>
        <taxon>Vibrionales</taxon>
        <taxon>Vibrionaceae</taxon>
        <taxon>Vibrio</taxon>
    </lineage>
</organism>
<gene>
    <name evidence="4 6" type="primary">ubiC</name>
    <name evidence="6" type="ORF">VSP9026_04077</name>
    <name evidence="5" type="ORF">Vspart_03241</name>
</gene>
<comment type="similarity">
    <text evidence="4">Belongs to the UbiC family.</text>
</comment>